<organism evidence="1 2">
    <name type="scientific">Pseudomonas fluorescens</name>
    <dbReference type="NCBI Taxonomy" id="294"/>
    <lineage>
        <taxon>Bacteria</taxon>
        <taxon>Pseudomonadati</taxon>
        <taxon>Pseudomonadota</taxon>
        <taxon>Gammaproteobacteria</taxon>
        <taxon>Pseudomonadales</taxon>
        <taxon>Pseudomonadaceae</taxon>
        <taxon>Pseudomonas</taxon>
    </lineage>
</organism>
<gene>
    <name evidence="1" type="ORF">NCTC10392_04077</name>
</gene>
<dbReference type="OrthoDB" id="4119964at2"/>
<dbReference type="Proteomes" id="UP000255125">
    <property type="component" value="Unassembled WGS sequence"/>
</dbReference>
<proteinExistence type="predicted"/>
<dbReference type="InterPro" id="IPR021352">
    <property type="entry name" value="DUF2971"/>
</dbReference>
<evidence type="ECO:0000313" key="2">
    <source>
        <dbReference type="Proteomes" id="UP000255125"/>
    </source>
</evidence>
<dbReference type="AlphaFoldDB" id="A0A379IIL6"/>
<evidence type="ECO:0000313" key="1">
    <source>
        <dbReference type="EMBL" id="SUD32701.1"/>
    </source>
</evidence>
<accession>A0A379IIL6</accession>
<dbReference type="Pfam" id="PF11185">
    <property type="entry name" value="DUF2971"/>
    <property type="match status" value="1"/>
</dbReference>
<protein>
    <submittedName>
        <fullName evidence="1">Protein of uncharacterized function (DUF2971)</fullName>
    </submittedName>
</protein>
<dbReference type="RefSeq" id="WP_080727691.1">
    <property type="nucleotide sequence ID" value="NZ_CP008896.1"/>
</dbReference>
<sequence>MRLYKYLSPELTSVLENQMVRFSQPSSLNDPYELKPHISSLMSDEEMLTHFSQHLPSMIDDEYLKLDPHIKSVFPYGQFKKAMTKILKNSEPLMLNTITTHTPLFSEKLFETMDKFLGIFCLSEIPDNELMWSHYADAHQGFLLEFDSESLFFNQKRSSVDELRYLRQIQYSAQRPSITLNKIKDFTPFLTKGTQWSYEREWRMMLPLAEASQVIEKENTKIHLFQFPHDAIKTITLGHRMTTARKAYIKDVINSTNQFDHVKLYEAKIGTTDYSIFAEECSRT</sequence>
<name>A0A379IIL6_PSEFL</name>
<dbReference type="EMBL" id="UGUS01000002">
    <property type="protein sequence ID" value="SUD32701.1"/>
    <property type="molecule type" value="Genomic_DNA"/>
</dbReference>
<reference evidence="1 2" key="1">
    <citation type="submission" date="2018-06" db="EMBL/GenBank/DDBJ databases">
        <authorList>
            <consortium name="Pathogen Informatics"/>
            <person name="Doyle S."/>
        </authorList>
    </citation>
    <scope>NUCLEOTIDE SEQUENCE [LARGE SCALE GENOMIC DNA]</scope>
    <source>
        <strain evidence="1 2">NCTC10392</strain>
    </source>
</reference>